<reference evidence="1 2" key="1">
    <citation type="journal article" date="2018" name="Front. Plant Sci.">
        <title>Red Clover (Trifolium pratense) and Zigzag Clover (T. medium) - A Picture of Genomic Similarities and Differences.</title>
        <authorList>
            <person name="Dluhosova J."/>
            <person name="Istvanek J."/>
            <person name="Nedelnik J."/>
            <person name="Repkova J."/>
        </authorList>
    </citation>
    <scope>NUCLEOTIDE SEQUENCE [LARGE SCALE GENOMIC DNA]</scope>
    <source>
        <strain evidence="2">cv. 10/8</strain>
        <tissue evidence="1">Leaf</tissue>
    </source>
</reference>
<feature type="non-terminal residue" evidence="1">
    <location>
        <position position="37"/>
    </location>
</feature>
<evidence type="ECO:0000313" key="1">
    <source>
        <dbReference type="EMBL" id="MCI44035.1"/>
    </source>
</evidence>
<protein>
    <submittedName>
        <fullName evidence="1">Disease resistance RPP8-like protein 3</fullName>
    </submittedName>
</protein>
<sequence length="37" mass="4139">MFFPAGFGIPVRRLVVLWVAVGLVHHSEEVPHELVAE</sequence>
<dbReference type="EMBL" id="LXQA010325264">
    <property type="protein sequence ID" value="MCI44035.1"/>
    <property type="molecule type" value="Genomic_DNA"/>
</dbReference>
<dbReference type="Proteomes" id="UP000265520">
    <property type="component" value="Unassembled WGS sequence"/>
</dbReference>
<organism evidence="1 2">
    <name type="scientific">Trifolium medium</name>
    <dbReference type="NCBI Taxonomy" id="97028"/>
    <lineage>
        <taxon>Eukaryota</taxon>
        <taxon>Viridiplantae</taxon>
        <taxon>Streptophyta</taxon>
        <taxon>Embryophyta</taxon>
        <taxon>Tracheophyta</taxon>
        <taxon>Spermatophyta</taxon>
        <taxon>Magnoliopsida</taxon>
        <taxon>eudicotyledons</taxon>
        <taxon>Gunneridae</taxon>
        <taxon>Pentapetalae</taxon>
        <taxon>rosids</taxon>
        <taxon>fabids</taxon>
        <taxon>Fabales</taxon>
        <taxon>Fabaceae</taxon>
        <taxon>Papilionoideae</taxon>
        <taxon>50 kb inversion clade</taxon>
        <taxon>NPAAA clade</taxon>
        <taxon>Hologalegina</taxon>
        <taxon>IRL clade</taxon>
        <taxon>Trifolieae</taxon>
        <taxon>Trifolium</taxon>
    </lineage>
</organism>
<name>A0A392S807_9FABA</name>
<evidence type="ECO:0000313" key="2">
    <source>
        <dbReference type="Proteomes" id="UP000265520"/>
    </source>
</evidence>
<keyword evidence="2" id="KW-1185">Reference proteome</keyword>
<proteinExistence type="predicted"/>
<accession>A0A392S807</accession>
<dbReference type="AlphaFoldDB" id="A0A392S807"/>
<comment type="caution">
    <text evidence="1">The sequence shown here is derived from an EMBL/GenBank/DDBJ whole genome shotgun (WGS) entry which is preliminary data.</text>
</comment>